<name>A0A9P6HFJ6_9AGAM</name>
<evidence type="ECO:0000256" key="1">
    <source>
        <dbReference type="SAM" id="MobiDB-lite"/>
    </source>
</evidence>
<evidence type="ECO:0000313" key="2">
    <source>
        <dbReference type="EMBL" id="KAF9786200.1"/>
    </source>
</evidence>
<dbReference type="AlphaFoldDB" id="A0A9P6HFJ6"/>
<feature type="compositionally biased region" description="Polar residues" evidence="1">
    <location>
        <begin position="48"/>
        <end position="58"/>
    </location>
</feature>
<evidence type="ECO:0000313" key="3">
    <source>
        <dbReference type="Proteomes" id="UP000736335"/>
    </source>
</evidence>
<feature type="compositionally biased region" description="Polar residues" evidence="1">
    <location>
        <begin position="364"/>
        <end position="377"/>
    </location>
</feature>
<gene>
    <name evidence="2" type="ORF">BJ322DRAFT_774793</name>
</gene>
<feature type="region of interest" description="Disordered" evidence="1">
    <location>
        <begin position="48"/>
        <end position="67"/>
    </location>
</feature>
<organism evidence="2 3">
    <name type="scientific">Thelephora terrestris</name>
    <dbReference type="NCBI Taxonomy" id="56493"/>
    <lineage>
        <taxon>Eukaryota</taxon>
        <taxon>Fungi</taxon>
        <taxon>Dikarya</taxon>
        <taxon>Basidiomycota</taxon>
        <taxon>Agaricomycotina</taxon>
        <taxon>Agaricomycetes</taxon>
        <taxon>Thelephorales</taxon>
        <taxon>Thelephoraceae</taxon>
        <taxon>Thelephora</taxon>
    </lineage>
</organism>
<reference evidence="2" key="2">
    <citation type="submission" date="2020-11" db="EMBL/GenBank/DDBJ databases">
        <authorList>
            <consortium name="DOE Joint Genome Institute"/>
            <person name="Kuo A."/>
            <person name="Miyauchi S."/>
            <person name="Kiss E."/>
            <person name="Drula E."/>
            <person name="Kohler A."/>
            <person name="Sanchez-Garcia M."/>
            <person name="Andreopoulos B."/>
            <person name="Barry K.W."/>
            <person name="Bonito G."/>
            <person name="Buee M."/>
            <person name="Carver A."/>
            <person name="Chen C."/>
            <person name="Cichocki N."/>
            <person name="Clum A."/>
            <person name="Culley D."/>
            <person name="Crous P.W."/>
            <person name="Fauchery L."/>
            <person name="Girlanda M."/>
            <person name="Hayes R."/>
            <person name="Keri Z."/>
            <person name="Labutti K."/>
            <person name="Lipzen A."/>
            <person name="Lombard V."/>
            <person name="Magnuson J."/>
            <person name="Maillard F."/>
            <person name="Morin E."/>
            <person name="Murat C."/>
            <person name="Nolan M."/>
            <person name="Ohm R."/>
            <person name="Pangilinan J."/>
            <person name="Pereira M."/>
            <person name="Perotto S."/>
            <person name="Peter M."/>
            <person name="Riley R."/>
            <person name="Sitrit Y."/>
            <person name="Stielow B."/>
            <person name="Szollosi G."/>
            <person name="Zifcakova L."/>
            <person name="Stursova M."/>
            <person name="Spatafora J.W."/>
            <person name="Tedersoo L."/>
            <person name="Vaario L.-M."/>
            <person name="Yamada A."/>
            <person name="Yan M."/>
            <person name="Wang P."/>
            <person name="Xu J."/>
            <person name="Bruns T."/>
            <person name="Baldrian P."/>
            <person name="Vilgalys R."/>
            <person name="Henrissat B."/>
            <person name="Grigoriev I.V."/>
            <person name="Hibbett D."/>
            <person name="Nagy L.G."/>
            <person name="Martin F.M."/>
        </authorList>
    </citation>
    <scope>NUCLEOTIDE SEQUENCE</scope>
    <source>
        <strain evidence="2">UH-Tt-Lm1</strain>
    </source>
</reference>
<comment type="caution">
    <text evidence="2">The sequence shown here is derived from an EMBL/GenBank/DDBJ whole genome shotgun (WGS) entry which is preliminary data.</text>
</comment>
<dbReference type="OrthoDB" id="5338195at2759"/>
<protein>
    <submittedName>
        <fullName evidence="2">Uncharacterized protein</fullName>
    </submittedName>
</protein>
<reference evidence="2" key="1">
    <citation type="journal article" date="2020" name="Nat. Commun.">
        <title>Large-scale genome sequencing of mycorrhizal fungi provides insights into the early evolution of symbiotic traits.</title>
        <authorList>
            <person name="Miyauchi S."/>
            <person name="Kiss E."/>
            <person name="Kuo A."/>
            <person name="Drula E."/>
            <person name="Kohler A."/>
            <person name="Sanchez-Garcia M."/>
            <person name="Morin E."/>
            <person name="Andreopoulos B."/>
            <person name="Barry K.W."/>
            <person name="Bonito G."/>
            <person name="Buee M."/>
            <person name="Carver A."/>
            <person name="Chen C."/>
            <person name="Cichocki N."/>
            <person name="Clum A."/>
            <person name="Culley D."/>
            <person name="Crous P.W."/>
            <person name="Fauchery L."/>
            <person name="Girlanda M."/>
            <person name="Hayes R.D."/>
            <person name="Keri Z."/>
            <person name="LaButti K."/>
            <person name="Lipzen A."/>
            <person name="Lombard V."/>
            <person name="Magnuson J."/>
            <person name="Maillard F."/>
            <person name="Murat C."/>
            <person name="Nolan M."/>
            <person name="Ohm R.A."/>
            <person name="Pangilinan J."/>
            <person name="Pereira M.F."/>
            <person name="Perotto S."/>
            <person name="Peter M."/>
            <person name="Pfister S."/>
            <person name="Riley R."/>
            <person name="Sitrit Y."/>
            <person name="Stielow J.B."/>
            <person name="Szollosi G."/>
            <person name="Zifcakova L."/>
            <person name="Stursova M."/>
            <person name="Spatafora J.W."/>
            <person name="Tedersoo L."/>
            <person name="Vaario L.M."/>
            <person name="Yamada A."/>
            <person name="Yan M."/>
            <person name="Wang P."/>
            <person name="Xu J."/>
            <person name="Bruns T."/>
            <person name="Baldrian P."/>
            <person name="Vilgalys R."/>
            <person name="Dunand C."/>
            <person name="Henrissat B."/>
            <person name="Grigoriev I.V."/>
            <person name="Hibbett D."/>
            <person name="Nagy L.G."/>
            <person name="Martin F.M."/>
        </authorList>
    </citation>
    <scope>NUCLEOTIDE SEQUENCE</scope>
    <source>
        <strain evidence="2">UH-Tt-Lm1</strain>
    </source>
</reference>
<feature type="region of interest" description="Disordered" evidence="1">
    <location>
        <begin position="332"/>
        <end position="404"/>
    </location>
</feature>
<proteinExistence type="predicted"/>
<sequence length="404" mass="44688">MANIKLPTVKKLTDDSGQERLCSVAHSRVVLHSLRQSRERWVNTLPMFSSKSRSTKNPGVTPPPHSPEALGQCDIYIGPHVFYQTAMYKINHYAPTQQATAYHPPQPSHTSWGSSMSFGTTSYGATPYYQPVTQPQEPSNPLVAITPELLNRVIVAGATNPTLASLLRLAASKQATQEELKRLGALIQSLASIPEEVYPTLQQALSTPIKPPDLVLEFQERAETQFLLPRGPSLCERVERASGDPGHDVLLTTCLRVPKAGAPTPSDAQAPAKETEDVITFRFANASLEFWLFLSSWVGDLAEENQKIIERKLAKLPARRYLKHRLPEGDETLTQLRNIPPPFSMKSIQPSKSSEAAARRRHTQLSGGRTKSRTASSFYIPGPEHTPEQRKRALKLPQGQITNA</sequence>
<accession>A0A9P6HFJ6</accession>
<dbReference type="EMBL" id="WIUZ02000006">
    <property type="protein sequence ID" value="KAF9786200.1"/>
    <property type="molecule type" value="Genomic_DNA"/>
</dbReference>
<dbReference type="Proteomes" id="UP000736335">
    <property type="component" value="Unassembled WGS sequence"/>
</dbReference>
<keyword evidence="3" id="KW-1185">Reference proteome</keyword>